<evidence type="ECO:0000256" key="2">
    <source>
        <dbReference type="ARBA" id="ARBA00022963"/>
    </source>
</evidence>
<keyword evidence="7" id="KW-1185">Reference proteome</keyword>
<feature type="signal peptide" evidence="5">
    <location>
        <begin position="1"/>
        <end position="32"/>
    </location>
</feature>
<gene>
    <name evidence="6" type="ORF">K9S39_19820</name>
</gene>
<proteinExistence type="predicted"/>
<evidence type="ECO:0000313" key="6">
    <source>
        <dbReference type="EMBL" id="UQA93817.1"/>
    </source>
</evidence>
<evidence type="ECO:0000256" key="5">
    <source>
        <dbReference type="SAM" id="SignalP"/>
    </source>
</evidence>
<dbReference type="Gene3D" id="3.40.50.1820">
    <property type="entry name" value="alpha/beta hydrolase"/>
    <property type="match status" value="1"/>
</dbReference>
<dbReference type="GO" id="GO:0016787">
    <property type="term" value="F:hydrolase activity"/>
    <property type="evidence" value="ECO:0007669"/>
    <property type="project" value="UniProtKB-KW"/>
</dbReference>
<name>A0ABY4M8T7_9ACTN</name>
<dbReference type="Pfam" id="PF03403">
    <property type="entry name" value="PAF-AH_p_II"/>
    <property type="match status" value="1"/>
</dbReference>
<keyword evidence="1 6" id="KW-0378">Hydrolase</keyword>
<dbReference type="Proteomes" id="UP000830115">
    <property type="component" value="Chromosome"/>
</dbReference>
<reference evidence="6" key="1">
    <citation type="submission" date="2021-10" db="EMBL/GenBank/DDBJ databases">
        <title>Streptomyces nigrumlapis sp.nov.,an antimicrobial producing actinobacterium isolated from Black Gobi rocks.</title>
        <authorList>
            <person name="Wen Y."/>
            <person name="Zhang W."/>
            <person name="Liu X.G."/>
        </authorList>
    </citation>
    <scope>NUCLEOTIDE SEQUENCE</scope>
    <source>
        <strain evidence="6">ST13-2-2</strain>
    </source>
</reference>
<keyword evidence="5" id="KW-0732">Signal</keyword>
<accession>A0ABY4M8T7</accession>
<dbReference type="PANTHER" id="PTHR10272">
    <property type="entry name" value="PLATELET-ACTIVATING FACTOR ACETYLHYDROLASE"/>
    <property type="match status" value="1"/>
</dbReference>
<dbReference type="InterPro" id="IPR029058">
    <property type="entry name" value="AB_hydrolase_fold"/>
</dbReference>
<sequence length="472" mass="50456">MGKVKARVVRRKGWAIGALAVAAALVAVPVGAQMAAGTGEPAASPGRGAASVGTPDADARTAPLTLPAPTGAHQVGTVSLHLLDRQRGDPWVAGQAHRELMVSVRYPARGVGREAEADAARAPGQYPVAPQLLPREAAAFDAWNSFFEHIPKGKVDWAATRTHAHQGAPVARHRGRLPVVLYSPGVGDPRSLGSSLCDELASRGYVVVAVDHTYEPPGVQFPDGPVARSVLPAEMARAQKTGRITELLKKVTAVRVADTRFVLDELEKWEKSEKREVRGKQEQRVRGGLPALPEGLRGALDLRSVGMFGQSAGGFTAVQTMHDDRRIKAAVNMDGVMGYTQRDDGPSNPSTVGLDGVDRPLLLMGKEGNTHHTVASWGAVWEHSKGWHRDLTLRGSGHAGYTDAASLIPQIARRLGLPRKAVTETVGTIDPGRAVAAERAYVSAFFDRWLRGRDGGLLDGPSARYPEIRFVR</sequence>
<dbReference type="SUPFAM" id="SSF53474">
    <property type="entry name" value="alpha/beta-Hydrolases"/>
    <property type="match status" value="1"/>
</dbReference>
<keyword evidence="3" id="KW-0443">Lipid metabolism</keyword>
<evidence type="ECO:0000256" key="1">
    <source>
        <dbReference type="ARBA" id="ARBA00022801"/>
    </source>
</evidence>
<evidence type="ECO:0000256" key="4">
    <source>
        <dbReference type="SAM" id="MobiDB-lite"/>
    </source>
</evidence>
<keyword evidence="2" id="KW-0442">Lipid degradation</keyword>
<protein>
    <submittedName>
        <fullName evidence="6">Hydrolase</fullName>
    </submittedName>
</protein>
<feature type="chain" id="PRO_5045346303" evidence="5">
    <location>
        <begin position="33"/>
        <end position="472"/>
    </location>
</feature>
<organism evidence="6 7">
    <name type="scientific">Streptomyces halobius</name>
    <dbReference type="NCBI Taxonomy" id="2879846"/>
    <lineage>
        <taxon>Bacteria</taxon>
        <taxon>Bacillati</taxon>
        <taxon>Actinomycetota</taxon>
        <taxon>Actinomycetes</taxon>
        <taxon>Kitasatosporales</taxon>
        <taxon>Streptomycetaceae</taxon>
        <taxon>Streptomyces</taxon>
    </lineage>
</organism>
<dbReference type="EMBL" id="CP086322">
    <property type="protein sequence ID" value="UQA93817.1"/>
    <property type="molecule type" value="Genomic_DNA"/>
</dbReference>
<feature type="region of interest" description="Disordered" evidence="4">
    <location>
        <begin position="36"/>
        <end position="56"/>
    </location>
</feature>
<dbReference type="RefSeq" id="WP_248864688.1">
    <property type="nucleotide sequence ID" value="NZ_CP086322.1"/>
</dbReference>
<dbReference type="PANTHER" id="PTHR10272:SF0">
    <property type="entry name" value="PLATELET-ACTIVATING FACTOR ACETYLHYDROLASE"/>
    <property type="match status" value="1"/>
</dbReference>
<evidence type="ECO:0000256" key="3">
    <source>
        <dbReference type="ARBA" id="ARBA00023098"/>
    </source>
</evidence>
<evidence type="ECO:0000313" key="7">
    <source>
        <dbReference type="Proteomes" id="UP000830115"/>
    </source>
</evidence>